<comment type="caution">
    <text evidence="2">The sequence shown here is derived from an EMBL/GenBank/DDBJ whole genome shotgun (WGS) entry which is preliminary data.</text>
</comment>
<evidence type="ECO:0000256" key="1">
    <source>
        <dbReference type="SAM" id="Coils"/>
    </source>
</evidence>
<evidence type="ECO:0000313" key="3">
    <source>
        <dbReference type="Proteomes" id="UP000789831"/>
    </source>
</evidence>
<protein>
    <submittedName>
        <fullName evidence="2">9882_t:CDS:1</fullName>
    </submittedName>
</protein>
<keyword evidence="1" id="KW-0175">Coiled coil</keyword>
<sequence length="138" mass="16750">MGLLLRVCKPSYHRYAIDATSQVITESDSLPETVIYFEKATTEYPVRDYLSPPSSFFGVDSDSELKSDDGDRIPILQQQSLLEQQYTQQIEDEERARRRRQLVRERRRRLLERRRRLRERRRRLRERRRRLQRGQTGI</sequence>
<feature type="coiled-coil region" evidence="1">
    <location>
        <begin position="76"/>
        <end position="134"/>
    </location>
</feature>
<dbReference type="EMBL" id="CAJVPL010000314">
    <property type="protein sequence ID" value="CAG8482157.1"/>
    <property type="molecule type" value="Genomic_DNA"/>
</dbReference>
<gene>
    <name evidence="2" type="ORF">AGERDE_LOCUS3294</name>
</gene>
<dbReference type="OrthoDB" id="10631440at2759"/>
<proteinExistence type="predicted"/>
<keyword evidence="3" id="KW-1185">Reference proteome</keyword>
<reference evidence="2" key="1">
    <citation type="submission" date="2021-06" db="EMBL/GenBank/DDBJ databases">
        <authorList>
            <person name="Kallberg Y."/>
            <person name="Tangrot J."/>
            <person name="Rosling A."/>
        </authorList>
    </citation>
    <scope>NUCLEOTIDE SEQUENCE</scope>
    <source>
        <strain evidence="2">MT106</strain>
    </source>
</reference>
<dbReference type="Proteomes" id="UP000789831">
    <property type="component" value="Unassembled WGS sequence"/>
</dbReference>
<evidence type="ECO:0000313" key="2">
    <source>
        <dbReference type="EMBL" id="CAG8482157.1"/>
    </source>
</evidence>
<name>A0A9N8Z928_9GLOM</name>
<dbReference type="AlphaFoldDB" id="A0A9N8Z928"/>
<accession>A0A9N8Z928</accession>
<organism evidence="2 3">
    <name type="scientific">Ambispora gerdemannii</name>
    <dbReference type="NCBI Taxonomy" id="144530"/>
    <lineage>
        <taxon>Eukaryota</taxon>
        <taxon>Fungi</taxon>
        <taxon>Fungi incertae sedis</taxon>
        <taxon>Mucoromycota</taxon>
        <taxon>Glomeromycotina</taxon>
        <taxon>Glomeromycetes</taxon>
        <taxon>Archaeosporales</taxon>
        <taxon>Ambisporaceae</taxon>
        <taxon>Ambispora</taxon>
    </lineage>
</organism>